<keyword evidence="3" id="KW-0969">Cilium</keyword>
<accession>A0AB38YCV4</accession>
<dbReference type="AlphaFoldDB" id="A0AB38YCV4"/>
<feature type="compositionally biased region" description="Basic and acidic residues" evidence="1">
    <location>
        <begin position="22"/>
        <end position="34"/>
    </location>
</feature>
<protein>
    <submittedName>
        <fullName evidence="3">Flagellar hook-length control protein FliK</fullName>
    </submittedName>
</protein>
<keyword evidence="3" id="KW-0282">Flagellum</keyword>
<feature type="region of interest" description="Disordered" evidence="1">
    <location>
        <begin position="608"/>
        <end position="628"/>
    </location>
</feature>
<dbReference type="EMBL" id="CP101717">
    <property type="protein sequence ID" value="WLD56864.1"/>
    <property type="molecule type" value="Genomic_DNA"/>
</dbReference>
<proteinExistence type="predicted"/>
<feature type="region of interest" description="Disordered" evidence="1">
    <location>
        <begin position="1"/>
        <end position="34"/>
    </location>
</feature>
<dbReference type="Pfam" id="PF02120">
    <property type="entry name" value="Flg_hook"/>
    <property type="match status" value="1"/>
</dbReference>
<evidence type="ECO:0000256" key="1">
    <source>
        <dbReference type="SAM" id="MobiDB-lite"/>
    </source>
</evidence>
<sequence length="628" mass="68392">MAKIDSIGRMRLPPDSALRPHAYSERERASSEPTRRALTDWFQVIQHQRQGHTDQALVRAIEAAIGPRVDNNQPSPRSLPMTVISSLEATQPGRHEYQVQLGQQVIRISSSTVLQPGQSLLLIPTPKGPQILVPSRPEQQNIMLDAAQRQQLSLLPTLQIQTALTALKALIPDLMRAPAPAAATPQAPNGNMAVPAEVRNAALSASSGLPLNSLSAETGRVTAPPASATSSETQPLTMLRELIGRWAQAMPAAARLAADNPPMPTQSQASPVALPTTATHPMGLLANAIAPSDLAAIKGSQHWVTQLIQVARETYGKATPETVRAVWTQWQQGASGQLQQGNSPKTAGAGSNAGTVNTGTNTSSTQSTDNNPLLRLPVMQGNPKAAHSERPPLPPPADWWRVMAEQLVDQRLLQQGVPAPQLSLQEQLKQRAQDILARSSTLYSPEQMRQSFTARGAGTDGIAHREQQSLLAIRQTLEQVAQQQQVRTVLGLTADPTADTPRLLQGIPVWSDQHLVWFDVERQPSEESTTDGKEQTSEWVLDIHFQLPPMAPVCARMHWRNNTCSLHFLTDDAPTLRAIHSHVSEFSQRLTAMGLPVDDVQCRHGLPKRVSGRTTTHHHSEHQVDIRT</sequence>
<feature type="region of interest" description="Disordered" evidence="1">
    <location>
        <begin position="334"/>
        <end position="373"/>
    </location>
</feature>
<dbReference type="RefSeq" id="WP_304994149.1">
    <property type="nucleotide sequence ID" value="NZ_CP101717.1"/>
</dbReference>
<feature type="compositionally biased region" description="Basic residues" evidence="1">
    <location>
        <begin position="608"/>
        <end position="620"/>
    </location>
</feature>
<gene>
    <name evidence="3" type="ORF">NFC81_08985</name>
</gene>
<reference evidence="3" key="1">
    <citation type="submission" date="2022-07" db="EMBL/GenBank/DDBJ databases">
        <title>Complete genome sequence of Salinispirillum sp. LH10-3-1 capable of multiple carbohydrate inversion isolated from a soda lake.</title>
        <authorList>
            <person name="Liu J."/>
            <person name="Zhai Y."/>
            <person name="Zhang H."/>
            <person name="Yang H."/>
            <person name="Qu J."/>
            <person name="Li J."/>
        </authorList>
    </citation>
    <scope>NUCLEOTIDE SEQUENCE</scope>
    <source>
        <strain evidence="3">LH 10-3-1</strain>
    </source>
</reference>
<keyword evidence="3" id="KW-0966">Cell projection</keyword>
<evidence type="ECO:0000259" key="2">
    <source>
        <dbReference type="Pfam" id="PF02120"/>
    </source>
</evidence>
<organism evidence="3">
    <name type="scientific">Salinispirillum sp. LH 10-3-1</name>
    <dbReference type="NCBI Taxonomy" id="2952525"/>
    <lineage>
        <taxon>Bacteria</taxon>
        <taxon>Pseudomonadati</taxon>
        <taxon>Pseudomonadota</taxon>
        <taxon>Gammaproteobacteria</taxon>
        <taxon>Oceanospirillales</taxon>
        <taxon>Saccharospirillaceae</taxon>
        <taxon>Salinispirillum</taxon>
    </lineage>
</organism>
<dbReference type="InterPro" id="IPR021136">
    <property type="entry name" value="Flagellar_hook_control-like_C"/>
</dbReference>
<evidence type="ECO:0000313" key="3">
    <source>
        <dbReference type="EMBL" id="WLD56864.1"/>
    </source>
</evidence>
<feature type="domain" description="Flagellar hook-length control protein-like C-terminal" evidence="2">
    <location>
        <begin position="533"/>
        <end position="607"/>
    </location>
</feature>
<feature type="compositionally biased region" description="Low complexity" evidence="1">
    <location>
        <begin position="334"/>
        <end position="371"/>
    </location>
</feature>
<name>A0AB38YCV4_9GAMM</name>